<accession>A0ABQ3DHB9</accession>
<feature type="region of interest" description="Disordered" evidence="1">
    <location>
        <begin position="1"/>
        <end position="32"/>
    </location>
</feature>
<keyword evidence="3" id="KW-1185">Reference proteome</keyword>
<dbReference type="Proteomes" id="UP000653644">
    <property type="component" value="Unassembled WGS sequence"/>
</dbReference>
<evidence type="ECO:0000313" key="3">
    <source>
        <dbReference type="Proteomes" id="UP000653644"/>
    </source>
</evidence>
<feature type="compositionally biased region" description="Low complexity" evidence="1">
    <location>
        <begin position="1"/>
        <end position="11"/>
    </location>
</feature>
<comment type="caution">
    <text evidence="2">The sequence shown here is derived from an EMBL/GenBank/DDBJ whole genome shotgun (WGS) entry which is preliminary data.</text>
</comment>
<dbReference type="EMBL" id="BMVN01000124">
    <property type="protein sequence ID" value="GHA77444.1"/>
    <property type="molecule type" value="Genomic_DNA"/>
</dbReference>
<gene>
    <name evidence="2" type="ORF">GCM10010345_93830</name>
</gene>
<name>A0ABQ3DHB9_9ACTN</name>
<evidence type="ECO:0000256" key="1">
    <source>
        <dbReference type="SAM" id="MobiDB-lite"/>
    </source>
</evidence>
<sequence>MAAGVSVVSSVRGRPCAPIPSRSPQHSLVTSPPCAYPGNTVRILDDERELERRVYIWHVPGPAWNGERVVWEPTPPDGRPELYAQLTALRAERDEQAPNLRARVRSTG</sequence>
<protein>
    <submittedName>
        <fullName evidence="2">Uncharacterized protein</fullName>
    </submittedName>
</protein>
<organism evidence="2 3">
    <name type="scientific">Streptomyces canarius</name>
    <dbReference type="NCBI Taxonomy" id="285453"/>
    <lineage>
        <taxon>Bacteria</taxon>
        <taxon>Bacillati</taxon>
        <taxon>Actinomycetota</taxon>
        <taxon>Actinomycetes</taxon>
        <taxon>Kitasatosporales</taxon>
        <taxon>Streptomycetaceae</taxon>
        <taxon>Streptomyces</taxon>
    </lineage>
</organism>
<proteinExistence type="predicted"/>
<reference evidence="3" key="1">
    <citation type="journal article" date="2019" name="Int. J. Syst. Evol. Microbiol.">
        <title>The Global Catalogue of Microorganisms (GCM) 10K type strain sequencing project: providing services to taxonomists for standard genome sequencing and annotation.</title>
        <authorList>
            <consortium name="The Broad Institute Genomics Platform"/>
            <consortium name="The Broad Institute Genome Sequencing Center for Infectious Disease"/>
            <person name="Wu L."/>
            <person name="Ma J."/>
        </authorList>
    </citation>
    <scope>NUCLEOTIDE SEQUENCE [LARGE SCALE GENOMIC DNA]</scope>
    <source>
        <strain evidence="3">JCM 4733</strain>
    </source>
</reference>
<evidence type="ECO:0000313" key="2">
    <source>
        <dbReference type="EMBL" id="GHA77444.1"/>
    </source>
</evidence>